<dbReference type="InterPro" id="IPR027478">
    <property type="entry name" value="LdcA_N"/>
</dbReference>
<evidence type="ECO:0000313" key="10">
    <source>
        <dbReference type="Proteomes" id="UP000093080"/>
    </source>
</evidence>
<feature type="active site" description="Charge relay system" evidence="6">
    <location>
        <position position="206"/>
    </location>
</feature>
<feature type="domain" description="LD-carboxypeptidase C-terminal" evidence="8">
    <location>
        <begin position="175"/>
        <end position="287"/>
    </location>
</feature>
<dbReference type="CDD" id="cd07025">
    <property type="entry name" value="Peptidase_S66"/>
    <property type="match status" value="1"/>
</dbReference>
<dbReference type="RefSeq" id="WP_067620301.1">
    <property type="nucleotide sequence ID" value="NZ_MAGO01000013.1"/>
</dbReference>
<gene>
    <name evidence="9" type="ORF">DBT_2230</name>
</gene>
<dbReference type="InterPro" id="IPR040921">
    <property type="entry name" value="Peptidase_S66C"/>
</dbReference>
<dbReference type="Pfam" id="PF02016">
    <property type="entry name" value="Peptidase_S66"/>
    <property type="match status" value="1"/>
</dbReference>
<dbReference type="Gene3D" id="3.40.50.10740">
    <property type="entry name" value="Class I glutamine amidotransferase-like"/>
    <property type="match status" value="1"/>
</dbReference>
<dbReference type="InterPro" id="IPR029062">
    <property type="entry name" value="Class_I_gatase-like"/>
</dbReference>
<evidence type="ECO:0000256" key="2">
    <source>
        <dbReference type="ARBA" id="ARBA00022645"/>
    </source>
</evidence>
<keyword evidence="2 9" id="KW-0121">Carboxypeptidase</keyword>
<evidence type="ECO:0000256" key="5">
    <source>
        <dbReference type="ARBA" id="ARBA00022825"/>
    </source>
</evidence>
<dbReference type="GO" id="GO:0008236">
    <property type="term" value="F:serine-type peptidase activity"/>
    <property type="evidence" value="ECO:0007669"/>
    <property type="project" value="UniProtKB-KW"/>
</dbReference>
<reference evidence="9 10" key="1">
    <citation type="submission" date="2016-06" db="EMBL/GenBank/DDBJ databases">
        <title>Respiratory ammonification of nitrate coupled to the oxidation of elemental sulfur in deep-sea autotrophic thermophilic bacteria.</title>
        <authorList>
            <person name="Slobodkina G.B."/>
            <person name="Mardanov A.V."/>
            <person name="Ravin N.V."/>
            <person name="Frolova A.A."/>
            <person name="Viryasiv M.B."/>
            <person name="Chernyh N.A."/>
            <person name="Bonch-Osmolovskaya E.A."/>
            <person name="Slobodkin A.I."/>
        </authorList>
    </citation>
    <scope>NUCLEOTIDE SEQUENCE [LARGE SCALE GENOMIC DNA]</scope>
    <source>
        <strain evidence="9 10">S69</strain>
    </source>
</reference>
<evidence type="ECO:0000256" key="4">
    <source>
        <dbReference type="ARBA" id="ARBA00022801"/>
    </source>
</evidence>
<dbReference type="InterPro" id="IPR003507">
    <property type="entry name" value="S66_fam"/>
</dbReference>
<dbReference type="EMBL" id="MAGO01000013">
    <property type="protein sequence ID" value="OCC14357.1"/>
    <property type="molecule type" value="Genomic_DNA"/>
</dbReference>
<keyword evidence="5" id="KW-0720">Serine protease</keyword>
<evidence type="ECO:0000256" key="6">
    <source>
        <dbReference type="PIRSR" id="PIRSR028757-1"/>
    </source>
</evidence>
<keyword evidence="10" id="KW-1185">Reference proteome</keyword>
<accession>A0A1B9F346</accession>
<dbReference type="Gene3D" id="3.50.30.60">
    <property type="entry name" value="LD-carboxypeptidase A C-terminal domain-like"/>
    <property type="match status" value="1"/>
</dbReference>
<dbReference type="SUPFAM" id="SSF141986">
    <property type="entry name" value="LD-carboxypeptidase A C-terminal domain-like"/>
    <property type="match status" value="1"/>
</dbReference>
<comment type="similarity">
    <text evidence="1">Belongs to the peptidase S66 family.</text>
</comment>
<keyword evidence="3" id="KW-0645">Protease</keyword>
<dbReference type="GO" id="GO:0006508">
    <property type="term" value="P:proteolysis"/>
    <property type="evidence" value="ECO:0007669"/>
    <property type="project" value="UniProtKB-KW"/>
</dbReference>
<feature type="active site" description="Nucleophile" evidence="6">
    <location>
        <position position="116"/>
    </location>
</feature>
<dbReference type="AlphaFoldDB" id="A0A1B9F346"/>
<evidence type="ECO:0000256" key="1">
    <source>
        <dbReference type="ARBA" id="ARBA00010233"/>
    </source>
</evidence>
<dbReference type="GO" id="GO:0004180">
    <property type="term" value="F:carboxypeptidase activity"/>
    <property type="evidence" value="ECO:0007669"/>
    <property type="project" value="UniProtKB-KW"/>
</dbReference>
<dbReference type="OrthoDB" id="9807329at2"/>
<dbReference type="Proteomes" id="UP000093080">
    <property type="component" value="Unassembled WGS sequence"/>
</dbReference>
<sequence length="301" mass="33796">MKNLMLKMTESRTLRTIPFWPSSPSDLLEEELDLIKTYLPYVELCVHKDLLPYPPKGLPFLAHEEDFQFKSFLRLISKNGISVLWAVRGGYGAIRWTPKLLKEKLPQNIPMVVGFSDLTFLHLALTRLGYQSIHGPLITTLKNTDTNSIKALGLALHSNKFPKLYGESLKGGKSQGKLVVGNLTCLGTSIGTPLEPQWDNAIIAFEDHNEDPYRIDRILSQFLHAGIFERVNGVAIGTITPRKRNDNKDVETMKFVLRDRLSSLSCPVVFDLPFGHGSMNMPLLVNGDYFLDGDSGILMKL</sequence>
<dbReference type="PANTHER" id="PTHR30237:SF2">
    <property type="entry name" value="MUREIN TETRAPEPTIDE CARBOXYPEPTIDASE"/>
    <property type="match status" value="1"/>
</dbReference>
<evidence type="ECO:0000313" key="9">
    <source>
        <dbReference type="EMBL" id="OCC14357.1"/>
    </source>
</evidence>
<organism evidence="9 10">
    <name type="scientific">Dissulfuribacter thermophilus</name>
    <dbReference type="NCBI Taxonomy" id="1156395"/>
    <lineage>
        <taxon>Bacteria</taxon>
        <taxon>Pseudomonadati</taxon>
        <taxon>Thermodesulfobacteriota</taxon>
        <taxon>Dissulfuribacteria</taxon>
        <taxon>Dissulfuribacterales</taxon>
        <taxon>Dissulfuribacteraceae</taxon>
        <taxon>Dissulfuribacter</taxon>
    </lineage>
</organism>
<feature type="domain" description="LD-carboxypeptidase N-terminal" evidence="7">
    <location>
        <begin position="60"/>
        <end position="135"/>
    </location>
</feature>
<dbReference type="PANTHER" id="PTHR30237">
    <property type="entry name" value="MURAMOYLTETRAPEPTIDE CARBOXYPEPTIDASE"/>
    <property type="match status" value="1"/>
</dbReference>
<dbReference type="Pfam" id="PF17676">
    <property type="entry name" value="Peptidase_S66C"/>
    <property type="match status" value="1"/>
</dbReference>
<name>A0A1B9F346_9BACT</name>
<dbReference type="SUPFAM" id="SSF52317">
    <property type="entry name" value="Class I glutamine amidotransferase-like"/>
    <property type="match status" value="1"/>
</dbReference>
<proteinExistence type="inferred from homology"/>
<comment type="caution">
    <text evidence="9">The sequence shown here is derived from an EMBL/GenBank/DDBJ whole genome shotgun (WGS) entry which is preliminary data.</text>
</comment>
<evidence type="ECO:0000259" key="7">
    <source>
        <dbReference type="Pfam" id="PF02016"/>
    </source>
</evidence>
<dbReference type="PIRSF" id="PIRSF028757">
    <property type="entry name" value="LD-carboxypeptidase"/>
    <property type="match status" value="1"/>
</dbReference>
<feature type="active site" description="Charge relay system" evidence="6">
    <location>
        <position position="276"/>
    </location>
</feature>
<dbReference type="InterPro" id="IPR027461">
    <property type="entry name" value="Carboxypeptidase_A_C_sf"/>
</dbReference>
<keyword evidence="4" id="KW-0378">Hydrolase</keyword>
<protein>
    <submittedName>
        <fullName evidence="9">Muramoyltetrapeptide carboxypeptidase</fullName>
    </submittedName>
</protein>
<dbReference type="InterPro" id="IPR040449">
    <property type="entry name" value="Peptidase_S66_N"/>
</dbReference>
<dbReference type="STRING" id="1156395.DBT_2230"/>
<evidence type="ECO:0000256" key="3">
    <source>
        <dbReference type="ARBA" id="ARBA00022670"/>
    </source>
</evidence>
<evidence type="ECO:0000259" key="8">
    <source>
        <dbReference type="Pfam" id="PF17676"/>
    </source>
</evidence>